<dbReference type="RefSeq" id="XP_017994100.1">
    <property type="nucleotide sequence ID" value="XM_018138052.1"/>
</dbReference>
<evidence type="ECO:0000313" key="4">
    <source>
        <dbReference type="Proteomes" id="UP000037751"/>
    </source>
</evidence>
<comment type="caution">
    <text evidence="3">The sequence shown here is derived from an EMBL/GenBank/DDBJ whole genome shotgun (WGS) entry which is preliminary data.</text>
</comment>
<feature type="region of interest" description="Disordered" evidence="1">
    <location>
        <begin position="1"/>
        <end position="30"/>
    </location>
</feature>
<dbReference type="EMBL" id="LGAV01000001">
    <property type="protein sequence ID" value="KOS16468.1"/>
    <property type="molecule type" value="Genomic_DNA"/>
</dbReference>
<evidence type="ECO:0000256" key="1">
    <source>
        <dbReference type="SAM" id="MobiDB-lite"/>
    </source>
</evidence>
<feature type="compositionally biased region" description="Polar residues" evidence="1">
    <location>
        <begin position="1"/>
        <end position="24"/>
    </location>
</feature>
<dbReference type="PANTHER" id="PTHR31964">
    <property type="entry name" value="ADENINE NUCLEOTIDE ALPHA HYDROLASES-LIKE SUPERFAMILY PROTEIN"/>
    <property type="match status" value="1"/>
</dbReference>
<dbReference type="STRING" id="77020.A0A0M8MQS9"/>
<sequence>MSSDNTQQQGFFGVEHQTSGSGTITPGAPVTEISQTPALEAGNPFDKMSIPQEARNQHIVGHTGEKVGDKKYKILLAMDGTEASDLAFKYVMEKKVFNPESHIFLTTVLPANVLGGPWVSGPLSIDARKQNELLKQLRQQAVERMNPYRKDLQKQGFSVTMHVLHGDVRASLLKVCDFHKVDIIVVGKRNLGWKRALSSGTISSYLVNHSPVPVHVVK</sequence>
<reference evidence="3 4" key="1">
    <citation type="submission" date="2015-07" db="EMBL/GenBank/DDBJ databases">
        <title>Draft Genome Sequence of Malassezia furfur CBS1878 and Malassezia pachydermatis CBS1879.</title>
        <authorList>
            <person name="Triana S."/>
            <person name="Ohm R."/>
            <person name="Gonzalez A."/>
            <person name="DeCock H."/>
            <person name="Restrepo S."/>
            <person name="Celis A."/>
        </authorList>
    </citation>
    <scope>NUCLEOTIDE SEQUENCE [LARGE SCALE GENOMIC DNA]</scope>
    <source>
        <strain evidence="3 4">CBS 1879</strain>
    </source>
</reference>
<dbReference type="Gene3D" id="3.40.50.620">
    <property type="entry name" value="HUPs"/>
    <property type="match status" value="1"/>
</dbReference>
<dbReference type="InterPro" id="IPR006016">
    <property type="entry name" value="UspA"/>
</dbReference>
<dbReference type="SUPFAM" id="SSF52402">
    <property type="entry name" value="Adenine nucleotide alpha hydrolases-like"/>
    <property type="match status" value="1"/>
</dbReference>
<keyword evidence="4" id="KW-1185">Reference proteome</keyword>
<organism evidence="3 4">
    <name type="scientific">Malassezia pachydermatis</name>
    <dbReference type="NCBI Taxonomy" id="77020"/>
    <lineage>
        <taxon>Eukaryota</taxon>
        <taxon>Fungi</taxon>
        <taxon>Dikarya</taxon>
        <taxon>Basidiomycota</taxon>
        <taxon>Ustilaginomycotina</taxon>
        <taxon>Malasseziomycetes</taxon>
        <taxon>Malasseziales</taxon>
        <taxon>Malasseziaceae</taxon>
        <taxon>Malassezia</taxon>
    </lineage>
</organism>
<gene>
    <name evidence="3" type="ORF">Malapachy_3586</name>
</gene>
<evidence type="ECO:0000313" key="3">
    <source>
        <dbReference type="EMBL" id="KOS16468.1"/>
    </source>
</evidence>
<name>A0A0M8MQS9_9BASI</name>
<dbReference type="Pfam" id="PF00582">
    <property type="entry name" value="Usp"/>
    <property type="match status" value="1"/>
</dbReference>
<dbReference type="PRINTS" id="PR01438">
    <property type="entry name" value="UNVRSLSTRESS"/>
</dbReference>
<dbReference type="VEuPathDB" id="FungiDB:Malapachy_3586"/>
<dbReference type="CDD" id="cd23659">
    <property type="entry name" value="USP_At3g01520-like"/>
    <property type="match status" value="1"/>
</dbReference>
<dbReference type="InterPro" id="IPR006015">
    <property type="entry name" value="Universal_stress_UspA"/>
</dbReference>
<feature type="domain" description="UspA" evidence="2">
    <location>
        <begin position="73"/>
        <end position="218"/>
    </location>
</feature>
<accession>A0A0M8MQS9</accession>
<dbReference type="Proteomes" id="UP000037751">
    <property type="component" value="Unassembled WGS sequence"/>
</dbReference>
<evidence type="ECO:0000259" key="2">
    <source>
        <dbReference type="Pfam" id="PF00582"/>
    </source>
</evidence>
<proteinExistence type="predicted"/>
<dbReference type="AlphaFoldDB" id="A0A0M8MQS9"/>
<protein>
    <submittedName>
        <fullName evidence="3">Universal stress protein</fullName>
    </submittedName>
</protein>
<dbReference type="GeneID" id="28729928"/>
<dbReference type="PANTHER" id="PTHR31964:SF113">
    <property type="entry name" value="USPA DOMAIN-CONTAINING PROTEIN"/>
    <property type="match status" value="1"/>
</dbReference>
<dbReference type="InterPro" id="IPR014729">
    <property type="entry name" value="Rossmann-like_a/b/a_fold"/>
</dbReference>
<dbReference type="OrthoDB" id="843225at2759"/>